<proteinExistence type="predicted"/>
<evidence type="ECO:0000313" key="2">
    <source>
        <dbReference type="WBParaSite" id="nRc.2.0.1.t18961-RA"/>
    </source>
</evidence>
<keyword evidence="1" id="KW-1185">Reference proteome</keyword>
<dbReference type="Proteomes" id="UP000887565">
    <property type="component" value="Unplaced"/>
</dbReference>
<dbReference type="WBParaSite" id="nRc.2.0.1.t18961-RA">
    <property type="protein sequence ID" value="nRc.2.0.1.t18961-RA"/>
    <property type="gene ID" value="nRc.2.0.1.g18961"/>
</dbReference>
<protein>
    <submittedName>
        <fullName evidence="2">Uncharacterized protein</fullName>
    </submittedName>
</protein>
<dbReference type="AlphaFoldDB" id="A0A915IXN7"/>
<accession>A0A915IXN7</accession>
<sequence>MRCVVLYSKRNLVSISRLFIAAHFPHQVTAGGISGDQASKLHELSKISPQVNESPCNTSPAGASCELL</sequence>
<evidence type="ECO:0000313" key="1">
    <source>
        <dbReference type="Proteomes" id="UP000887565"/>
    </source>
</evidence>
<reference evidence="2" key="1">
    <citation type="submission" date="2022-11" db="UniProtKB">
        <authorList>
            <consortium name="WormBaseParasite"/>
        </authorList>
    </citation>
    <scope>IDENTIFICATION</scope>
</reference>
<name>A0A915IXN7_ROMCU</name>
<organism evidence="1 2">
    <name type="scientific">Romanomermis culicivorax</name>
    <name type="common">Nematode worm</name>
    <dbReference type="NCBI Taxonomy" id="13658"/>
    <lineage>
        <taxon>Eukaryota</taxon>
        <taxon>Metazoa</taxon>
        <taxon>Ecdysozoa</taxon>
        <taxon>Nematoda</taxon>
        <taxon>Enoplea</taxon>
        <taxon>Dorylaimia</taxon>
        <taxon>Mermithida</taxon>
        <taxon>Mermithoidea</taxon>
        <taxon>Mermithidae</taxon>
        <taxon>Romanomermis</taxon>
    </lineage>
</organism>